<evidence type="ECO:0000313" key="2">
    <source>
        <dbReference type="EMBL" id="RRN50244.1"/>
    </source>
</evidence>
<gene>
    <name evidence="2" type="ORF">EI220_07565</name>
</gene>
<proteinExistence type="predicted"/>
<accession>A0A3R8LXK8</accession>
<evidence type="ECO:0000256" key="1">
    <source>
        <dbReference type="SAM" id="MobiDB-lite"/>
    </source>
</evidence>
<protein>
    <recommendedName>
        <fullName evidence="4">Flagellar assembly protein H</fullName>
    </recommendedName>
</protein>
<evidence type="ECO:0000313" key="3">
    <source>
        <dbReference type="Proteomes" id="UP000278566"/>
    </source>
</evidence>
<name>A0A3R8LXK8_STRSU</name>
<dbReference type="Proteomes" id="UP000278566">
    <property type="component" value="Unassembled WGS sequence"/>
</dbReference>
<sequence length="91" mass="10338">MWDRQIDSLEVSYATLMTAKEDGFEKGLERGREEGREEGLEKGLERGREEVQITSARNFLRSGFPADVIAENLNLPLERVLQLQSELNANS</sequence>
<dbReference type="EMBL" id="RRZO01000036">
    <property type="protein sequence ID" value="RRN50244.1"/>
    <property type="molecule type" value="Genomic_DNA"/>
</dbReference>
<evidence type="ECO:0008006" key="4">
    <source>
        <dbReference type="Google" id="ProtNLM"/>
    </source>
</evidence>
<dbReference type="AlphaFoldDB" id="A0A3R8LXK8"/>
<feature type="region of interest" description="Disordered" evidence="1">
    <location>
        <begin position="28"/>
        <end position="47"/>
    </location>
</feature>
<reference evidence="2 3" key="1">
    <citation type="submission" date="2018-11" db="EMBL/GenBank/DDBJ databases">
        <title>Changes in penicillin susceptibility of Streptococcus suis isolates by amino acid alterations in the penicillin-binding protein.</title>
        <authorList>
            <person name="Niemann L."/>
            <person name="Eichhorn I."/>
        </authorList>
    </citation>
    <scope>NUCLEOTIDE SEQUENCE [LARGE SCALE GENOMIC DNA]</scope>
    <source>
        <strain evidence="2 3">IMT40738</strain>
    </source>
</reference>
<comment type="caution">
    <text evidence="2">The sequence shown here is derived from an EMBL/GenBank/DDBJ whole genome shotgun (WGS) entry which is preliminary data.</text>
</comment>
<dbReference type="RefSeq" id="WP_125065397.1">
    <property type="nucleotide sequence ID" value="NZ_RRZO01000036.1"/>
</dbReference>
<organism evidence="2 3">
    <name type="scientific">Streptococcus suis</name>
    <dbReference type="NCBI Taxonomy" id="1307"/>
    <lineage>
        <taxon>Bacteria</taxon>
        <taxon>Bacillati</taxon>
        <taxon>Bacillota</taxon>
        <taxon>Bacilli</taxon>
        <taxon>Lactobacillales</taxon>
        <taxon>Streptococcaceae</taxon>
        <taxon>Streptococcus</taxon>
    </lineage>
</organism>